<gene>
    <name evidence="2" type="ORF">I6I88_04640</name>
</gene>
<dbReference type="GeneID" id="93526926"/>
<dbReference type="InterPro" id="IPR009091">
    <property type="entry name" value="RCC1/BLIP-II"/>
</dbReference>
<organism evidence="2 3">
    <name type="scientific">Myroides odoratus</name>
    <name type="common">Flavobacterium odoratum</name>
    <dbReference type="NCBI Taxonomy" id="256"/>
    <lineage>
        <taxon>Bacteria</taxon>
        <taxon>Pseudomonadati</taxon>
        <taxon>Bacteroidota</taxon>
        <taxon>Flavobacteriia</taxon>
        <taxon>Flavobacteriales</taxon>
        <taxon>Flavobacteriaceae</taxon>
        <taxon>Myroides</taxon>
    </lineage>
</organism>
<reference evidence="2 3" key="1">
    <citation type="submission" date="2021-01" db="EMBL/GenBank/DDBJ databases">
        <title>FDA dAtabase for Regulatory Grade micrObial Sequences (FDA-ARGOS): Supporting development and validation of Infectious Disease Dx tests.</title>
        <authorList>
            <person name="Sproer C."/>
            <person name="Gronow S."/>
            <person name="Severitt S."/>
            <person name="Schroder I."/>
            <person name="Tallon L."/>
            <person name="Sadzewicz L."/>
            <person name="Zhao X."/>
            <person name="Boylan J."/>
            <person name="Ott S."/>
            <person name="Bowen H."/>
            <person name="Vavikolanu K."/>
            <person name="Mehta A."/>
            <person name="Aluvathingal J."/>
            <person name="Nadendla S."/>
            <person name="Lowell S."/>
            <person name="Myers T."/>
            <person name="Yan Y."/>
            <person name="Sichtig H."/>
        </authorList>
    </citation>
    <scope>NUCLEOTIDE SEQUENCE [LARGE SCALE GENOMIC DNA]</scope>
    <source>
        <strain evidence="2 3">FDAARGOS_1131</strain>
    </source>
</reference>
<dbReference type="EMBL" id="CP068108">
    <property type="protein sequence ID" value="QQU01048.1"/>
    <property type="molecule type" value="Genomic_DNA"/>
</dbReference>
<dbReference type="PANTHER" id="PTHR22870">
    <property type="entry name" value="REGULATOR OF CHROMOSOME CONDENSATION"/>
    <property type="match status" value="1"/>
</dbReference>
<sequence>MNRYTTYIFLGVMWLILLFGISFETYAQNCVYEPDYGNAYLNSSNPNTLEYDNIVSSNYATMVREYDGKVRVWGRSIGPNAEDIASPLELNGDNYGSGENKLTGSILKFTAGRNQYAVLTTEGLYIWGERGGLINNSTLNLERNSFRKVSIGTYNVQRGEVKADGLPEGVQPTAVKMMFGTWGGLAIVTCDGQAWMLTYHKDGYGDGAPFNNRNSVLWHRVSRAPDTPLENVVAVRGSGRTFMALTAEGKVYTWGGRTRLGDNTGPSKRAYATLMKPIPGVTPKMIGLVSIPDPINENSIVVTYYLLGTNGRLYVLGDNEHATFGANAICDKINWHHVVVSNVLEGETYDIYDNVAWISPEEHGVNGLAINVLTKEGKLWAWGYNGVSKLGGEIKDEKYATFMPGSTTGGYDKTKLNKEDLVMAVESGSFFTTIIKQCSTTFGFVGNSKHGSMSDNTSNDLVISEYTFSGTSEVSVYGAVSAPILNDRKICDGSTFDLTDAIPAAFPPESTGIDWWMDANGTIPIANPEAVGPGTYYGIFRGLEETCSTAITISLYTDSDSEFETCEPRASESHFVSNPIVRQLMQNATDATEQRNQFISR</sequence>
<evidence type="ECO:0000256" key="1">
    <source>
        <dbReference type="ARBA" id="ARBA00022737"/>
    </source>
</evidence>
<dbReference type="AlphaFoldDB" id="A0A9Q6Z9V1"/>
<dbReference type="RefSeq" id="WP_002991258.1">
    <property type="nucleotide sequence ID" value="NZ_CP068108.1"/>
</dbReference>
<name>A0A9Q6Z9V1_MYROD</name>
<dbReference type="PANTHER" id="PTHR22870:SF466">
    <property type="entry name" value="ANKYRIN REPEAT-CONTAINING PROTEIN"/>
    <property type="match status" value="1"/>
</dbReference>
<dbReference type="Gene3D" id="2.130.10.30">
    <property type="entry name" value="Regulator of chromosome condensation 1/beta-lactamase-inhibitor protein II"/>
    <property type="match status" value="2"/>
</dbReference>
<keyword evidence="1" id="KW-0677">Repeat</keyword>
<dbReference type="SUPFAM" id="SSF50985">
    <property type="entry name" value="RCC1/BLIP-II"/>
    <property type="match status" value="1"/>
</dbReference>
<dbReference type="InterPro" id="IPR051210">
    <property type="entry name" value="Ub_ligase/GEF_domain"/>
</dbReference>
<dbReference type="Proteomes" id="UP000596202">
    <property type="component" value="Chromosome"/>
</dbReference>
<proteinExistence type="predicted"/>
<accession>A0A9Q6Z9V1</accession>
<protein>
    <submittedName>
        <fullName evidence="2">Uncharacterized protein</fullName>
    </submittedName>
</protein>
<evidence type="ECO:0000313" key="3">
    <source>
        <dbReference type="Proteomes" id="UP000596202"/>
    </source>
</evidence>
<evidence type="ECO:0000313" key="2">
    <source>
        <dbReference type="EMBL" id="QQU01048.1"/>
    </source>
</evidence>
<dbReference type="OrthoDB" id="2582440at2"/>